<accession>A0A0K0Y846</accession>
<dbReference type="PATRIC" id="fig|1458307.3.peg.2581"/>
<evidence type="ECO:0000256" key="1">
    <source>
        <dbReference type="ARBA" id="ARBA00001936"/>
    </source>
</evidence>
<dbReference type="AlphaFoldDB" id="A0A0K0Y846"/>
<dbReference type="InterPro" id="IPR036291">
    <property type="entry name" value="NAD(P)-bd_dom_sf"/>
</dbReference>
<evidence type="ECO:0000313" key="10">
    <source>
        <dbReference type="EMBL" id="AKS47085.1"/>
    </source>
</evidence>
<dbReference type="PANTHER" id="PTHR32092:SF6">
    <property type="entry name" value="ALPHA-GALACTOSIDASE"/>
    <property type="match status" value="1"/>
</dbReference>
<dbReference type="InterPro" id="IPR015955">
    <property type="entry name" value="Lactate_DH/Glyco_Ohase_4_C"/>
</dbReference>
<dbReference type="NCBIfam" id="NF011657">
    <property type="entry name" value="PRK15076.1"/>
    <property type="match status" value="1"/>
</dbReference>
<dbReference type="InterPro" id="IPR022616">
    <property type="entry name" value="Glyco_hydro_4_C"/>
</dbReference>
<dbReference type="PANTHER" id="PTHR32092">
    <property type="entry name" value="6-PHOSPHO-BETA-GLUCOSIDASE-RELATED"/>
    <property type="match status" value="1"/>
</dbReference>
<keyword evidence="5 9" id="KW-0520">NAD</keyword>
<dbReference type="SUPFAM" id="SSF51735">
    <property type="entry name" value="NAD(P)-binding Rossmann-fold domains"/>
    <property type="match status" value="1"/>
</dbReference>
<sequence>MTKICLVGAGSTVFAQSILGDVLSIPALQHAEISLFDIDAERLETSLTVTRRIGETLGIKDLKVSSHLERRPALDGADFVILMMQVGGYKPATVTDFEIPEKYGLGQTIGDTLGIGGIMRGLRTIPVLFDICADMEELCPDATLLQYVNPMAINCWAIKEKFPNIKVVGLCHSVQETAHELAGMLGVDPHALHYRCGGINHVAFYSKFELVHPDGTHEDLYPRLKQMAQDRTYPEYDEVRFDMLRRVGHFVTESSMHFSEYSSWYLKAAHPEIVKKNQLRIGEYLYRCEEQIAEWRELQKELEGDAPLEVERSNEYAAGIIEGIVTGKPQTIWGNVPNNGLIPALPDDCIVEVPCHVDRNGISPMRAEPMPSMLTSIMGKSIAVQREVVNAAVTGKKDSIYHAAMLDPHTSAELTLDQSSAMVDELLAAHDDWLPRYT</sequence>
<dbReference type="GO" id="GO:0004557">
    <property type="term" value="F:alpha-galactosidase activity"/>
    <property type="evidence" value="ECO:0007669"/>
    <property type="project" value="UniProtKB-EC"/>
</dbReference>
<comment type="similarity">
    <text evidence="2 9">Belongs to the glycosyl hydrolase 4 family.</text>
</comment>
<keyword evidence="11" id="KW-1185">Reference proteome</keyword>
<keyword evidence="6" id="KW-0464">Manganese</keyword>
<comment type="cofactor">
    <cofactor evidence="9">
        <name>NAD(+)</name>
        <dbReference type="ChEBI" id="CHEBI:57540"/>
    </cofactor>
    <text evidence="9">Binds 1 NAD(+) per subunit.</text>
</comment>
<evidence type="ECO:0000256" key="6">
    <source>
        <dbReference type="ARBA" id="ARBA00023211"/>
    </source>
</evidence>
<proteinExistence type="inferred from homology"/>
<keyword evidence="4 9" id="KW-0378">Hydrolase</keyword>
<dbReference type="InterPro" id="IPR053715">
    <property type="entry name" value="GH4_Enzyme_sf"/>
</dbReference>
<reference evidence="10 11" key="1">
    <citation type="journal article" date="2015" name="Genome Announc.">
        <title>Closed Genome Sequence of Octadecabacter temperatus SB1, the First Mesophilic Species of the Genus Octadecabacter.</title>
        <authorList>
            <person name="Voget S."/>
            <person name="Billerbeck S."/>
            <person name="Simon M."/>
            <person name="Daniel R."/>
        </authorList>
    </citation>
    <scope>NUCLEOTIDE SEQUENCE [LARGE SCALE GENOMIC DNA]</scope>
    <source>
        <strain evidence="10 11">SB1</strain>
    </source>
</reference>
<dbReference type="Proteomes" id="UP000067444">
    <property type="component" value="Chromosome"/>
</dbReference>
<dbReference type="Pfam" id="PF02056">
    <property type="entry name" value="Glyco_hydro_4"/>
    <property type="match status" value="1"/>
</dbReference>
<dbReference type="KEGG" id="otm:OSB_25540"/>
<evidence type="ECO:0000256" key="4">
    <source>
        <dbReference type="ARBA" id="ARBA00022801"/>
    </source>
</evidence>
<evidence type="ECO:0000256" key="3">
    <source>
        <dbReference type="ARBA" id="ARBA00022723"/>
    </source>
</evidence>
<dbReference type="Pfam" id="PF11975">
    <property type="entry name" value="Glyco_hydro_4C"/>
    <property type="match status" value="1"/>
</dbReference>
<comment type="cofactor">
    <cofactor evidence="1">
        <name>Mn(2+)</name>
        <dbReference type="ChEBI" id="CHEBI:29035"/>
    </cofactor>
</comment>
<dbReference type="CDD" id="cd05297">
    <property type="entry name" value="GH4_alpha_glucosidase_galactosidase"/>
    <property type="match status" value="1"/>
</dbReference>
<keyword evidence="7" id="KW-0119">Carbohydrate metabolism</keyword>
<keyword evidence="3" id="KW-0479">Metal-binding</keyword>
<evidence type="ECO:0000313" key="11">
    <source>
        <dbReference type="Proteomes" id="UP000067444"/>
    </source>
</evidence>
<dbReference type="OrthoDB" id="9767022at2"/>
<dbReference type="GO" id="GO:0046872">
    <property type="term" value="F:metal ion binding"/>
    <property type="evidence" value="ECO:0007669"/>
    <property type="project" value="UniProtKB-KW"/>
</dbReference>
<dbReference type="RefSeq" id="WP_049835321.1">
    <property type="nucleotide sequence ID" value="NZ_CP012160.1"/>
</dbReference>
<dbReference type="GO" id="GO:0016616">
    <property type="term" value="F:oxidoreductase activity, acting on the CH-OH group of donors, NAD or NADP as acceptor"/>
    <property type="evidence" value="ECO:0007669"/>
    <property type="project" value="InterPro"/>
</dbReference>
<evidence type="ECO:0000256" key="9">
    <source>
        <dbReference type="RuleBase" id="RU361152"/>
    </source>
</evidence>
<gene>
    <name evidence="10" type="primary">melA</name>
    <name evidence="10" type="ORF">OSB_25540</name>
</gene>
<keyword evidence="8 9" id="KW-0326">Glycosidase</keyword>
<evidence type="ECO:0000256" key="5">
    <source>
        <dbReference type="ARBA" id="ARBA00023027"/>
    </source>
</evidence>
<organism evidence="10 11">
    <name type="scientific">Octadecabacter temperatus</name>
    <dbReference type="NCBI Taxonomy" id="1458307"/>
    <lineage>
        <taxon>Bacteria</taxon>
        <taxon>Pseudomonadati</taxon>
        <taxon>Pseudomonadota</taxon>
        <taxon>Alphaproteobacteria</taxon>
        <taxon>Rhodobacterales</taxon>
        <taxon>Roseobacteraceae</taxon>
        <taxon>Octadecabacter</taxon>
    </lineage>
</organism>
<dbReference type="STRING" id="1458307.OSB_25540"/>
<dbReference type="EMBL" id="CP012160">
    <property type="protein sequence ID" value="AKS47085.1"/>
    <property type="molecule type" value="Genomic_DNA"/>
</dbReference>
<protein>
    <submittedName>
        <fullName evidence="10">Alpha-galactosidase</fullName>
        <ecNumber evidence="10">3.2.1.22</ecNumber>
    </submittedName>
</protein>
<dbReference type="PRINTS" id="PR00732">
    <property type="entry name" value="GLHYDRLASE4"/>
</dbReference>
<evidence type="ECO:0000256" key="2">
    <source>
        <dbReference type="ARBA" id="ARBA00010141"/>
    </source>
</evidence>
<dbReference type="InterPro" id="IPR001088">
    <property type="entry name" value="Glyco_hydro_4"/>
</dbReference>
<evidence type="ECO:0000256" key="8">
    <source>
        <dbReference type="ARBA" id="ARBA00023295"/>
    </source>
</evidence>
<dbReference type="Gene3D" id="3.90.1820.10">
    <property type="entry name" value="AglA-like glucosidase"/>
    <property type="match status" value="1"/>
</dbReference>
<dbReference type="GO" id="GO:0005975">
    <property type="term" value="P:carbohydrate metabolic process"/>
    <property type="evidence" value="ECO:0007669"/>
    <property type="project" value="InterPro"/>
</dbReference>
<dbReference type="SUPFAM" id="SSF56327">
    <property type="entry name" value="LDH C-terminal domain-like"/>
    <property type="match status" value="1"/>
</dbReference>
<name>A0A0K0Y846_9RHOB</name>
<evidence type="ECO:0000256" key="7">
    <source>
        <dbReference type="ARBA" id="ARBA00023277"/>
    </source>
</evidence>
<dbReference type="EC" id="3.2.1.22" evidence="10"/>